<organism evidence="1 2">
    <name type="scientific">Carbonactinospora thermoautotrophica</name>
    <dbReference type="NCBI Taxonomy" id="1469144"/>
    <lineage>
        <taxon>Bacteria</taxon>
        <taxon>Bacillati</taxon>
        <taxon>Actinomycetota</taxon>
        <taxon>Actinomycetes</taxon>
        <taxon>Kitasatosporales</taxon>
        <taxon>Carbonactinosporaceae</taxon>
        <taxon>Carbonactinospora</taxon>
    </lineage>
</organism>
<comment type="caution">
    <text evidence="1">The sequence shown here is derived from an EMBL/GenBank/DDBJ whole genome shotgun (WGS) entry which is preliminary data.</text>
</comment>
<protein>
    <submittedName>
        <fullName evidence="1">Uncharacterized protein</fullName>
    </submittedName>
</protein>
<gene>
    <name evidence="1" type="ORF">LI90_587</name>
</gene>
<accession>A0A132MM70</accession>
<dbReference type="Proteomes" id="UP000070188">
    <property type="component" value="Unassembled WGS sequence"/>
</dbReference>
<sequence>MIRTPTAWPRGFARLARAAATTRPCGPARWAGMSGCLPVADTR</sequence>
<reference evidence="2" key="1">
    <citation type="submission" date="2015-04" db="EMBL/GenBank/DDBJ databases">
        <title>Physiological reanalysis, assessment of diazotrophy, and genome sequences of multiple isolates of Streptomyces thermoautotrophicus.</title>
        <authorList>
            <person name="MacKellar D.C."/>
            <person name="Lieber L."/>
            <person name="Norman J."/>
            <person name="Bolger A."/>
            <person name="Tobin C."/>
            <person name="Murray J.W."/>
            <person name="Chang R."/>
            <person name="Ford T."/>
            <person name="Nguyen P.Q."/>
            <person name="Woodward J."/>
            <person name="Permingeat H."/>
            <person name="Joshi N.S."/>
            <person name="Silver P.A."/>
            <person name="Usadel B."/>
            <person name="Rutherford A.W."/>
            <person name="Friesen M."/>
            <person name="Prell J."/>
        </authorList>
    </citation>
    <scope>NUCLEOTIDE SEQUENCE [LARGE SCALE GENOMIC DNA]</scope>
    <source>
        <strain evidence="2">H1</strain>
    </source>
</reference>
<dbReference type="PATRIC" id="fig|1469144.10.peg.684"/>
<name>A0A132MM70_9ACTN</name>
<dbReference type="AlphaFoldDB" id="A0A132MM70"/>
<proteinExistence type="predicted"/>
<keyword evidence="2" id="KW-1185">Reference proteome</keyword>
<dbReference type="STRING" id="1469144.LI90_587"/>
<evidence type="ECO:0000313" key="1">
    <source>
        <dbReference type="EMBL" id="KWW98957.1"/>
    </source>
</evidence>
<dbReference type="EMBL" id="LAXD01000001">
    <property type="protein sequence ID" value="KWW98957.1"/>
    <property type="molecule type" value="Genomic_DNA"/>
</dbReference>
<evidence type="ECO:0000313" key="2">
    <source>
        <dbReference type="Proteomes" id="UP000070188"/>
    </source>
</evidence>